<evidence type="ECO:0000256" key="1">
    <source>
        <dbReference type="SAM" id="MobiDB-lite"/>
    </source>
</evidence>
<evidence type="ECO:0000313" key="3">
    <source>
        <dbReference type="Proteomes" id="UP000647587"/>
    </source>
</evidence>
<dbReference type="RefSeq" id="WP_189005191.1">
    <property type="nucleotide sequence ID" value="NZ_BMPP01000003.1"/>
</dbReference>
<dbReference type="InterPro" id="IPR001360">
    <property type="entry name" value="Glyco_hydro_1"/>
</dbReference>
<keyword evidence="3" id="KW-1185">Reference proteome</keyword>
<dbReference type="InterPro" id="IPR051923">
    <property type="entry name" value="Glycosyl_Hydrolase_39"/>
</dbReference>
<protein>
    <recommendedName>
        <fullName evidence="4">Glycosyl hydrolase family protein</fullName>
    </recommendedName>
</protein>
<feature type="compositionally biased region" description="Polar residues" evidence="1">
    <location>
        <begin position="27"/>
        <end position="38"/>
    </location>
</feature>
<dbReference type="Pfam" id="PF00232">
    <property type="entry name" value="Glyco_hydro_1"/>
    <property type="match status" value="1"/>
</dbReference>
<dbReference type="PANTHER" id="PTHR12631">
    <property type="entry name" value="ALPHA-L-IDURONIDASE"/>
    <property type="match status" value="1"/>
</dbReference>
<evidence type="ECO:0008006" key="4">
    <source>
        <dbReference type="Google" id="ProtNLM"/>
    </source>
</evidence>
<evidence type="ECO:0000313" key="2">
    <source>
        <dbReference type="EMBL" id="GGK18983.1"/>
    </source>
</evidence>
<feature type="region of interest" description="Disordered" evidence="1">
    <location>
        <begin position="15"/>
        <end position="38"/>
    </location>
</feature>
<dbReference type="SUPFAM" id="SSF51445">
    <property type="entry name" value="(Trans)glycosidases"/>
    <property type="match status" value="1"/>
</dbReference>
<gene>
    <name evidence="2" type="ORF">GCM10008955_10490</name>
</gene>
<name>A0ABQ2ERU9_9DEIO</name>
<sequence length="193" mass="21982">MSETFLEIIRRHCGDVGQDGDGRSTRSKNGSGLPTTQPGNFMFATGIECSYPTIGHGRVRRDQLAECGHYDQWRGDLQLVKELGIRYLRYGLPYHLTHVGPDRYDWDFADLVMSEMRRLRIVPILDLLHFGVPDWLGNFQNPELPVHFEAYAGEVARRYPWVRHYTPVNEIYVTAKGSGQDGLWAPQSGTIST</sequence>
<organism evidence="2 3">
    <name type="scientific">Deinococcus malanensis</name>
    <dbReference type="NCBI Taxonomy" id="1706855"/>
    <lineage>
        <taxon>Bacteria</taxon>
        <taxon>Thermotogati</taxon>
        <taxon>Deinococcota</taxon>
        <taxon>Deinococci</taxon>
        <taxon>Deinococcales</taxon>
        <taxon>Deinococcaceae</taxon>
        <taxon>Deinococcus</taxon>
    </lineage>
</organism>
<dbReference type="Proteomes" id="UP000647587">
    <property type="component" value="Unassembled WGS sequence"/>
</dbReference>
<dbReference type="PANTHER" id="PTHR12631:SF10">
    <property type="entry name" value="BETA-XYLOSIDASE-LIKE PROTEIN-RELATED"/>
    <property type="match status" value="1"/>
</dbReference>
<dbReference type="EMBL" id="BMPP01000003">
    <property type="protein sequence ID" value="GGK18983.1"/>
    <property type="molecule type" value="Genomic_DNA"/>
</dbReference>
<accession>A0ABQ2ERU9</accession>
<dbReference type="Gene3D" id="3.20.20.80">
    <property type="entry name" value="Glycosidases"/>
    <property type="match status" value="1"/>
</dbReference>
<proteinExistence type="predicted"/>
<comment type="caution">
    <text evidence="2">The sequence shown here is derived from an EMBL/GenBank/DDBJ whole genome shotgun (WGS) entry which is preliminary data.</text>
</comment>
<reference evidence="3" key="1">
    <citation type="journal article" date="2019" name="Int. J. Syst. Evol. Microbiol.">
        <title>The Global Catalogue of Microorganisms (GCM) 10K type strain sequencing project: providing services to taxonomists for standard genome sequencing and annotation.</title>
        <authorList>
            <consortium name="The Broad Institute Genomics Platform"/>
            <consortium name="The Broad Institute Genome Sequencing Center for Infectious Disease"/>
            <person name="Wu L."/>
            <person name="Ma J."/>
        </authorList>
    </citation>
    <scope>NUCLEOTIDE SEQUENCE [LARGE SCALE GENOMIC DNA]</scope>
    <source>
        <strain evidence="3">JCM 30331</strain>
    </source>
</reference>
<dbReference type="InterPro" id="IPR017853">
    <property type="entry name" value="GH"/>
</dbReference>
<feature type="compositionally biased region" description="Basic and acidic residues" evidence="1">
    <location>
        <begin position="15"/>
        <end position="24"/>
    </location>
</feature>